<name>A0ABS0N1N6_9SPHN</name>
<gene>
    <name evidence="1" type="ORF">I5L03_04595</name>
</gene>
<reference evidence="1 2" key="1">
    <citation type="submission" date="2020-11" db="EMBL/GenBank/DDBJ databases">
        <title>Erythrobacter sediminis sp. nov., a marine bacterium from a tidal flat of Garorim Bay.</title>
        <authorList>
            <person name="Kim D."/>
            <person name="Yoo Y."/>
            <person name="Kim J.-J."/>
        </authorList>
    </citation>
    <scope>NUCLEOTIDE SEQUENCE [LARGE SCALE GENOMIC DNA]</scope>
    <source>
        <strain evidence="1 2">JGD-13</strain>
    </source>
</reference>
<dbReference type="Gene3D" id="3.40.50.300">
    <property type="entry name" value="P-loop containing nucleotide triphosphate hydrolases"/>
    <property type="match status" value="1"/>
</dbReference>
<dbReference type="Pfam" id="PF03567">
    <property type="entry name" value="Sulfotransfer_2"/>
    <property type="match status" value="1"/>
</dbReference>
<organism evidence="1 2">
    <name type="scientific">Aurantiacibacter sediminis</name>
    <dbReference type="NCBI Taxonomy" id="2793064"/>
    <lineage>
        <taxon>Bacteria</taxon>
        <taxon>Pseudomonadati</taxon>
        <taxon>Pseudomonadota</taxon>
        <taxon>Alphaproteobacteria</taxon>
        <taxon>Sphingomonadales</taxon>
        <taxon>Erythrobacteraceae</taxon>
        <taxon>Aurantiacibacter</taxon>
    </lineage>
</organism>
<dbReference type="InterPro" id="IPR005331">
    <property type="entry name" value="Sulfotransferase"/>
</dbReference>
<dbReference type="EMBL" id="JAEANY010000001">
    <property type="protein sequence ID" value="MBH5321857.1"/>
    <property type="molecule type" value="Genomic_DNA"/>
</dbReference>
<dbReference type="SUPFAM" id="SSF52540">
    <property type="entry name" value="P-loop containing nucleoside triphosphate hydrolases"/>
    <property type="match status" value="1"/>
</dbReference>
<proteinExistence type="predicted"/>
<dbReference type="RefSeq" id="WP_197920502.1">
    <property type="nucleotide sequence ID" value="NZ_CAWPTA010000006.1"/>
</dbReference>
<sequence>MLLSFDHKLLFVAIPKTGSHAVRHALRPLMGDKDWEQCRLFDEKQAPLPSIAQFGHGHLTAAELRVALGPKMFDGFFSFAVVRDPFDRFVSLCAFMSRKSGKFEADPRDHMHRVLDRISKQHDAWSRPQSEYVFAEDGEQIVSHVARYESLQNEIDAVRARAAARPVSLERINTSARRDAAEYYDEELTGKVAAVYADDIANFGFCGSSK</sequence>
<accession>A0ABS0N1N6</accession>
<dbReference type="Proteomes" id="UP000602442">
    <property type="component" value="Unassembled WGS sequence"/>
</dbReference>
<comment type="caution">
    <text evidence="1">The sequence shown here is derived from an EMBL/GenBank/DDBJ whole genome shotgun (WGS) entry which is preliminary data.</text>
</comment>
<evidence type="ECO:0000313" key="1">
    <source>
        <dbReference type="EMBL" id="MBH5321857.1"/>
    </source>
</evidence>
<keyword evidence="2" id="KW-1185">Reference proteome</keyword>
<protein>
    <submittedName>
        <fullName evidence="1">Sulfotransferase family 2 domain-containing protein</fullName>
    </submittedName>
</protein>
<evidence type="ECO:0000313" key="2">
    <source>
        <dbReference type="Proteomes" id="UP000602442"/>
    </source>
</evidence>
<dbReference type="InterPro" id="IPR027417">
    <property type="entry name" value="P-loop_NTPase"/>
</dbReference>